<dbReference type="PANTHER" id="PTHR22842:SF3">
    <property type="entry name" value="WD REPEAT DOMAIN-CONTAINING PROTEIN 83"/>
    <property type="match status" value="1"/>
</dbReference>
<evidence type="ECO:0000256" key="5">
    <source>
        <dbReference type="ARBA" id="ARBA00038145"/>
    </source>
</evidence>
<comment type="subcellular location">
    <subcellularLocation>
        <location evidence="1">Cytoplasm</location>
    </subcellularLocation>
</comment>
<dbReference type="InterPro" id="IPR036322">
    <property type="entry name" value="WD40_repeat_dom_sf"/>
</dbReference>
<dbReference type="GO" id="GO:0005737">
    <property type="term" value="C:cytoplasm"/>
    <property type="evidence" value="ECO:0007669"/>
    <property type="project" value="UniProtKB-SubCell"/>
</dbReference>
<keyword evidence="8" id="KW-1185">Reference proteome</keyword>
<dbReference type="Pfam" id="PF00400">
    <property type="entry name" value="WD40"/>
    <property type="match status" value="5"/>
</dbReference>
<dbReference type="CDD" id="cd00200">
    <property type="entry name" value="WD40"/>
    <property type="match status" value="1"/>
</dbReference>
<accession>A0AAJ0DD40</accession>
<feature type="repeat" description="WD" evidence="6">
    <location>
        <begin position="98"/>
        <end position="138"/>
    </location>
</feature>
<evidence type="ECO:0000256" key="2">
    <source>
        <dbReference type="ARBA" id="ARBA00022490"/>
    </source>
</evidence>
<dbReference type="AlphaFoldDB" id="A0AAJ0DD40"/>
<feature type="repeat" description="WD" evidence="6">
    <location>
        <begin position="286"/>
        <end position="321"/>
    </location>
</feature>
<sequence length="321" mass="34168">MSFPATPLNRLAPPGQSSPIHALAFSSGSGQYLLTGSSDRKIRLYNPSTSRLVQTYSAHGYEVLDLAVSADNARFVSVGGDKTVFVWDVATAQTTRRFTGHSARVETCCFGGEGGEGSGESVVVTGGLDGTVRVWDLRAKGREIVVLGEARDAVTQVRVVKGEIWAGSVDGRVRVYDLAAGKVEVDCLGASVTSLTPTQDGESYLVGTLESKLRLMDRRGGKCLQTFEDQGFKGETYRVRSCLAMADAVAVCGSEDGRVVVWDVLTGEARERVWHKEGGGEEVAGAGSKKDVVSAVAWNQLRRQWASASGDGTVVVWGEQG</sequence>
<comment type="similarity">
    <text evidence="5">Belongs to the WD repeat MORG1 family.</text>
</comment>
<reference evidence="7" key="1">
    <citation type="submission" date="2023-04" db="EMBL/GenBank/DDBJ databases">
        <title>Black Yeasts Isolated from many extreme environments.</title>
        <authorList>
            <person name="Coleine C."/>
            <person name="Stajich J.E."/>
            <person name="Selbmann L."/>
        </authorList>
    </citation>
    <scope>NUCLEOTIDE SEQUENCE</scope>
    <source>
        <strain evidence="7">CCFEE 5312</strain>
    </source>
</reference>
<dbReference type="PROSITE" id="PS00678">
    <property type="entry name" value="WD_REPEATS_1"/>
    <property type="match status" value="1"/>
</dbReference>
<dbReference type="InterPro" id="IPR019775">
    <property type="entry name" value="WD40_repeat_CS"/>
</dbReference>
<evidence type="ECO:0008006" key="9">
    <source>
        <dbReference type="Google" id="ProtNLM"/>
    </source>
</evidence>
<dbReference type="PRINTS" id="PR00320">
    <property type="entry name" value="GPROTEINBRPT"/>
</dbReference>
<keyword evidence="2" id="KW-0963">Cytoplasm</keyword>
<evidence type="ECO:0000256" key="3">
    <source>
        <dbReference type="ARBA" id="ARBA00022574"/>
    </source>
</evidence>
<name>A0AAJ0DD40_9PEZI</name>
<organism evidence="7 8">
    <name type="scientific">Extremus antarcticus</name>
    <dbReference type="NCBI Taxonomy" id="702011"/>
    <lineage>
        <taxon>Eukaryota</taxon>
        <taxon>Fungi</taxon>
        <taxon>Dikarya</taxon>
        <taxon>Ascomycota</taxon>
        <taxon>Pezizomycotina</taxon>
        <taxon>Dothideomycetes</taxon>
        <taxon>Dothideomycetidae</taxon>
        <taxon>Mycosphaerellales</taxon>
        <taxon>Extremaceae</taxon>
        <taxon>Extremus</taxon>
    </lineage>
</organism>
<evidence type="ECO:0000313" key="8">
    <source>
        <dbReference type="Proteomes" id="UP001271007"/>
    </source>
</evidence>
<dbReference type="InterPro" id="IPR051980">
    <property type="entry name" value="WD_repeat_MORG1"/>
</dbReference>
<keyword evidence="3 6" id="KW-0853">WD repeat</keyword>
<evidence type="ECO:0000256" key="6">
    <source>
        <dbReference type="PROSITE-ProRule" id="PRU00221"/>
    </source>
</evidence>
<comment type="caution">
    <text evidence="7">The sequence shown here is derived from an EMBL/GenBank/DDBJ whole genome shotgun (WGS) entry which is preliminary data.</text>
</comment>
<dbReference type="SUPFAM" id="SSF50978">
    <property type="entry name" value="WD40 repeat-like"/>
    <property type="match status" value="1"/>
</dbReference>
<evidence type="ECO:0000256" key="1">
    <source>
        <dbReference type="ARBA" id="ARBA00004496"/>
    </source>
</evidence>
<proteinExistence type="inferred from homology"/>
<dbReference type="PROSITE" id="PS50294">
    <property type="entry name" value="WD_REPEATS_REGION"/>
    <property type="match status" value="3"/>
</dbReference>
<dbReference type="EMBL" id="JAWDJX010000057">
    <property type="protein sequence ID" value="KAK3047768.1"/>
    <property type="molecule type" value="Genomic_DNA"/>
</dbReference>
<feature type="repeat" description="WD" evidence="6">
    <location>
        <begin position="56"/>
        <end position="97"/>
    </location>
</feature>
<dbReference type="InterPro" id="IPR020472">
    <property type="entry name" value="WD40_PAC1"/>
</dbReference>
<dbReference type="SMART" id="SM00320">
    <property type="entry name" value="WD40"/>
    <property type="match status" value="6"/>
</dbReference>
<dbReference type="Proteomes" id="UP001271007">
    <property type="component" value="Unassembled WGS sequence"/>
</dbReference>
<dbReference type="InterPro" id="IPR015943">
    <property type="entry name" value="WD40/YVTN_repeat-like_dom_sf"/>
</dbReference>
<dbReference type="GO" id="GO:0000398">
    <property type="term" value="P:mRNA splicing, via spliceosome"/>
    <property type="evidence" value="ECO:0007669"/>
    <property type="project" value="TreeGrafter"/>
</dbReference>
<evidence type="ECO:0000313" key="7">
    <source>
        <dbReference type="EMBL" id="KAK3047768.1"/>
    </source>
</evidence>
<dbReference type="PROSITE" id="PS50082">
    <property type="entry name" value="WD_REPEATS_2"/>
    <property type="match status" value="4"/>
</dbReference>
<dbReference type="GO" id="GO:0071013">
    <property type="term" value="C:catalytic step 2 spliceosome"/>
    <property type="evidence" value="ECO:0007669"/>
    <property type="project" value="TreeGrafter"/>
</dbReference>
<dbReference type="Gene3D" id="2.130.10.10">
    <property type="entry name" value="YVTN repeat-like/Quinoprotein amine dehydrogenase"/>
    <property type="match status" value="2"/>
</dbReference>
<dbReference type="PANTHER" id="PTHR22842">
    <property type="entry name" value="WD40 REPEAT PROTEIN"/>
    <property type="match status" value="1"/>
</dbReference>
<evidence type="ECO:0000256" key="4">
    <source>
        <dbReference type="ARBA" id="ARBA00022737"/>
    </source>
</evidence>
<keyword evidence="4" id="KW-0677">Repeat</keyword>
<gene>
    <name evidence="7" type="ORF">LTR09_010883</name>
</gene>
<dbReference type="InterPro" id="IPR001680">
    <property type="entry name" value="WD40_rpt"/>
</dbReference>
<feature type="repeat" description="WD" evidence="6">
    <location>
        <begin position="13"/>
        <end position="55"/>
    </location>
</feature>
<protein>
    <recommendedName>
        <fullName evidence="9">WD40 repeat-like protein</fullName>
    </recommendedName>
</protein>